<evidence type="ECO:0000313" key="2">
    <source>
        <dbReference type="EMBL" id="QLJ12617.1"/>
    </source>
</evidence>
<dbReference type="RefSeq" id="WP_180688479.1">
    <property type="nucleotide sequence ID" value="NZ_CP059052.1"/>
</dbReference>
<protein>
    <submittedName>
        <fullName evidence="2">Helix-turn-helix transcriptional regulator</fullName>
    </submittedName>
</protein>
<dbReference type="Pfam" id="PF01381">
    <property type="entry name" value="HTH_3"/>
    <property type="match status" value="1"/>
</dbReference>
<dbReference type="Proteomes" id="UP000510934">
    <property type="component" value="Chromosome"/>
</dbReference>
<feature type="domain" description="HTH cro/C1-type" evidence="1">
    <location>
        <begin position="11"/>
        <end position="64"/>
    </location>
</feature>
<gene>
    <name evidence="2" type="ORF">H0H12_19465</name>
</gene>
<evidence type="ECO:0000313" key="3">
    <source>
        <dbReference type="Proteomes" id="UP000510934"/>
    </source>
</evidence>
<organism evidence="2 3">
    <name type="scientific">Pseudomonas putida</name>
    <name type="common">Arthrobacter siderocapsulatus</name>
    <dbReference type="NCBI Taxonomy" id="303"/>
    <lineage>
        <taxon>Bacteria</taxon>
        <taxon>Pseudomonadati</taxon>
        <taxon>Pseudomonadota</taxon>
        <taxon>Gammaproteobacteria</taxon>
        <taxon>Pseudomonadales</taxon>
        <taxon>Pseudomonadaceae</taxon>
        <taxon>Pseudomonas</taxon>
    </lineage>
</organism>
<name>A0A7D5ZRT5_PSEPU</name>
<dbReference type="InterPro" id="IPR001387">
    <property type="entry name" value="Cro/C1-type_HTH"/>
</dbReference>
<dbReference type="SUPFAM" id="SSF47413">
    <property type="entry name" value="lambda repressor-like DNA-binding domains"/>
    <property type="match status" value="1"/>
</dbReference>
<sequence length="270" mass="30839">MQDQDNFQENLKMLCEQIGTVSEMCRRVGINRQQFNKYLAGTHQPSKANLRAIASFFGLSIDVLYTNPNDFRSMIEGGHFHLFRNLIQTPKMLMFINELLQGSKSELSDLTGVYERYHHSSIYKGKIVRSVFCIFERNGMLMHYYVERFPNQDGSGKIDYHFKYHGLTFLISNRIFCIDFETIQKNEITFTNLAAVSRNSRKFVFGVSSGIAATMVRQPVANKTAMHFVAKGLMKKEHIRRATVLSPDDPSIPKEVIDYLGAGTSSIDPV</sequence>
<dbReference type="PROSITE" id="PS50943">
    <property type="entry name" value="HTH_CROC1"/>
    <property type="match status" value="1"/>
</dbReference>
<proteinExistence type="predicted"/>
<dbReference type="InterPro" id="IPR010982">
    <property type="entry name" value="Lambda_DNA-bd_dom_sf"/>
</dbReference>
<accession>A0A7D5ZRT5</accession>
<dbReference type="AlphaFoldDB" id="A0A7D5ZRT5"/>
<reference evidence="2 3" key="1">
    <citation type="journal article" date="2009" name="Mikrobiologiia">
        <title>[Phenanthren biodegradation and interaction of Pseudomonas putida BS3701 and Burkholderia sp.BS3702 in plant rhizosphere].</title>
        <authorList>
            <person name="Ovchinnikova A.A."/>
            <person name="Vetrova A.A."/>
            <person name="Filonov A.E."/>
            <person name="Boronin A.M."/>
        </authorList>
    </citation>
    <scope>NUCLEOTIDE SEQUENCE [LARGE SCALE GENOMIC DNA]</scope>
    <source>
        <strain evidence="2 3">BS3701</strain>
    </source>
</reference>
<dbReference type="GO" id="GO:0003677">
    <property type="term" value="F:DNA binding"/>
    <property type="evidence" value="ECO:0007669"/>
    <property type="project" value="InterPro"/>
</dbReference>
<evidence type="ECO:0000259" key="1">
    <source>
        <dbReference type="PROSITE" id="PS50943"/>
    </source>
</evidence>
<dbReference type="Gene3D" id="1.10.260.40">
    <property type="entry name" value="lambda repressor-like DNA-binding domains"/>
    <property type="match status" value="1"/>
</dbReference>
<dbReference type="EMBL" id="CP059052">
    <property type="protein sequence ID" value="QLJ12617.1"/>
    <property type="molecule type" value="Genomic_DNA"/>
</dbReference>
<dbReference type="SMART" id="SM00530">
    <property type="entry name" value="HTH_XRE"/>
    <property type="match status" value="1"/>
</dbReference>